<feature type="region of interest" description="Disordered" evidence="2">
    <location>
        <begin position="1"/>
        <end position="48"/>
    </location>
</feature>
<dbReference type="InterPro" id="IPR008984">
    <property type="entry name" value="SMAD_FHA_dom_sf"/>
</dbReference>
<evidence type="ECO:0000259" key="3">
    <source>
        <dbReference type="PROSITE" id="PS50006"/>
    </source>
</evidence>
<name>A0A3S5CE11_9MICO</name>
<dbReference type="EMBL" id="RZNB01000004">
    <property type="protein sequence ID" value="RWZ50019.1"/>
    <property type="molecule type" value="Genomic_DNA"/>
</dbReference>
<comment type="caution">
    <text evidence="4">The sequence shown here is derived from an EMBL/GenBank/DDBJ whole genome shotgun (WGS) entry which is preliminary data.</text>
</comment>
<keyword evidence="5" id="KW-1185">Reference proteome</keyword>
<keyword evidence="1" id="KW-0597">Phosphoprotein</keyword>
<evidence type="ECO:0000313" key="4">
    <source>
        <dbReference type="EMBL" id="RWZ50019.1"/>
    </source>
</evidence>
<gene>
    <name evidence="4" type="ORF">ELQ90_11790</name>
</gene>
<evidence type="ECO:0000256" key="1">
    <source>
        <dbReference type="ARBA" id="ARBA00022553"/>
    </source>
</evidence>
<dbReference type="AlphaFoldDB" id="A0A3S5CE11"/>
<dbReference type="Pfam" id="PF00498">
    <property type="entry name" value="FHA"/>
    <property type="match status" value="1"/>
</dbReference>
<sequence>MGGPSAALQGSAPPVAPVAPSAPVDTVRAPEAAGQAAPHPPADVPVTAPTTIESPVLHFPDGTSAVIGRGVLLGRDPVAQSARPSAELVRVHDVARSVSKTHALVTWDRGHVWVTDLHSTNGTAVVDDDGFETACAPETPTPIPSGHSLLLGAVRVVVQRVGR</sequence>
<protein>
    <submittedName>
        <fullName evidence="4">FHA domain-containing protein</fullName>
    </submittedName>
</protein>
<dbReference type="SUPFAM" id="SSF49879">
    <property type="entry name" value="SMAD/FHA domain"/>
    <property type="match status" value="1"/>
</dbReference>
<evidence type="ECO:0000313" key="5">
    <source>
        <dbReference type="Proteomes" id="UP000288547"/>
    </source>
</evidence>
<dbReference type="OrthoDB" id="5111283at2"/>
<dbReference type="InterPro" id="IPR000253">
    <property type="entry name" value="FHA_dom"/>
</dbReference>
<accession>A0A3S5CE11</accession>
<organism evidence="4 5">
    <name type="scientific">Labedella phragmitis</name>
    <dbReference type="NCBI Taxonomy" id="2498849"/>
    <lineage>
        <taxon>Bacteria</taxon>
        <taxon>Bacillati</taxon>
        <taxon>Actinomycetota</taxon>
        <taxon>Actinomycetes</taxon>
        <taxon>Micrococcales</taxon>
        <taxon>Microbacteriaceae</taxon>
        <taxon>Labedella</taxon>
    </lineage>
</organism>
<dbReference type="CDD" id="cd00060">
    <property type="entry name" value="FHA"/>
    <property type="match status" value="1"/>
</dbReference>
<dbReference type="Proteomes" id="UP000288547">
    <property type="component" value="Unassembled WGS sequence"/>
</dbReference>
<reference evidence="4 5" key="1">
    <citation type="submission" date="2018-12" db="EMBL/GenBank/DDBJ databases">
        <authorList>
            <person name="Li F."/>
        </authorList>
    </citation>
    <scope>NUCLEOTIDE SEQUENCE [LARGE SCALE GENOMIC DNA]</scope>
    <source>
        <strain evidence="4 5">11W25H-1</strain>
    </source>
</reference>
<dbReference type="PROSITE" id="PS50006">
    <property type="entry name" value="FHA_DOMAIN"/>
    <property type="match status" value="1"/>
</dbReference>
<proteinExistence type="predicted"/>
<evidence type="ECO:0000256" key="2">
    <source>
        <dbReference type="SAM" id="MobiDB-lite"/>
    </source>
</evidence>
<dbReference type="Gene3D" id="2.60.200.20">
    <property type="match status" value="1"/>
</dbReference>
<feature type="domain" description="FHA" evidence="3">
    <location>
        <begin position="71"/>
        <end position="125"/>
    </location>
</feature>